<proteinExistence type="predicted"/>
<evidence type="ECO:0000313" key="1">
    <source>
        <dbReference type="EMBL" id="KOX81189.1"/>
    </source>
</evidence>
<dbReference type="EMBL" id="KQ435690">
    <property type="protein sequence ID" value="KOX81189.1"/>
    <property type="molecule type" value="Genomic_DNA"/>
</dbReference>
<protein>
    <submittedName>
        <fullName evidence="1">Uncharacterized protein</fullName>
    </submittedName>
</protein>
<dbReference type="Proteomes" id="UP000053105">
    <property type="component" value="Unassembled WGS sequence"/>
</dbReference>
<accession>A0A0M9ADZ1</accession>
<sequence length="186" mass="21794">MGFILSERNSKARWFVIRQGTQAFVYYHSTEKVSRKYFDITNTCDRYMKFISSCNIICDTLCVEYQRNLLDEISRPSLHCSSRYLVQQLELNTKVDVFLLQRFLSPEYKLLYRTQQLFVVVSRLATISNKYQNTPTLSNDSQSLLKSKLRSKEYIQLRFNCSLYVGHAKRGHANKDCANLPGPTYL</sequence>
<evidence type="ECO:0000313" key="2">
    <source>
        <dbReference type="Proteomes" id="UP000053105"/>
    </source>
</evidence>
<organism evidence="1 2">
    <name type="scientific">Melipona quadrifasciata</name>
    <dbReference type="NCBI Taxonomy" id="166423"/>
    <lineage>
        <taxon>Eukaryota</taxon>
        <taxon>Metazoa</taxon>
        <taxon>Ecdysozoa</taxon>
        <taxon>Arthropoda</taxon>
        <taxon>Hexapoda</taxon>
        <taxon>Insecta</taxon>
        <taxon>Pterygota</taxon>
        <taxon>Neoptera</taxon>
        <taxon>Endopterygota</taxon>
        <taxon>Hymenoptera</taxon>
        <taxon>Apocrita</taxon>
        <taxon>Aculeata</taxon>
        <taxon>Apoidea</taxon>
        <taxon>Anthophila</taxon>
        <taxon>Apidae</taxon>
        <taxon>Melipona</taxon>
    </lineage>
</organism>
<gene>
    <name evidence="1" type="ORF">WN51_00096</name>
</gene>
<name>A0A0M9ADZ1_9HYME</name>
<keyword evidence="2" id="KW-1185">Reference proteome</keyword>
<dbReference type="AlphaFoldDB" id="A0A0M9ADZ1"/>
<reference evidence="1 2" key="1">
    <citation type="submission" date="2015-07" db="EMBL/GenBank/DDBJ databases">
        <title>The genome of Melipona quadrifasciata.</title>
        <authorList>
            <person name="Pan H."/>
            <person name="Kapheim K."/>
        </authorList>
    </citation>
    <scope>NUCLEOTIDE SEQUENCE [LARGE SCALE GENOMIC DNA]</scope>
    <source>
        <strain evidence="1">0111107301</strain>
        <tissue evidence="1">Whole body</tissue>
    </source>
</reference>